<evidence type="ECO:0000313" key="3">
    <source>
        <dbReference type="EMBL" id="SDJ51347.1"/>
    </source>
</evidence>
<dbReference type="AlphaFoldDB" id="A0A1G8UC60"/>
<feature type="transmembrane region" description="Helical" evidence="1">
    <location>
        <begin position="123"/>
        <end position="145"/>
    </location>
</feature>
<dbReference type="STRING" id="890420.SAMN05216226_104170"/>
<accession>A0A1G8UC60</accession>
<dbReference type="Proteomes" id="UP000198856">
    <property type="component" value="Unassembled WGS sequence"/>
</dbReference>
<dbReference type="RefSeq" id="WP_092700394.1">
    <property type="nucleotide sequence ID" value="NZ_FNFC01000004.1"/>
</dbReference>
<sequence>MVVSELTVEILIAGFAGGMVGAAIGALPALSLSGIAIVVGEMTGTLGDIEGTAIAGVFGVDPATVDVLGLGGAIGFGPVLGPHVAFAGGVAATAFLGRRETFDTTFRYHQAKNITKPLGSEPATLLVGGAFGVFGVLVARLAVSAEVPVDPIFFAVVLSAFVHRLALGYPLVGRVRGMSRSMLDMTPHVRDERWGEEPYETEQGTEGRLVVEVWLPDHYEPANVAVLGLAVGLASGYIALVSDSAFLAFGISLFSLAFLALGQYRFPVTHHMALPAGIAALAVASEFDPTVGLIAAGVFGVLGSLLGEGAQRLFYAHGDTHVDPPAVSIVVTTLLLGLLATAGVIDPELIPYPTL</sequence>
<keyword evidence="1" id="KW-0472">Membrane</keyword>
<organism evidence="3 4">
    <name type="scientific">Halovenus aranensis</name>
    <dbReference type="NCBI Taxonomy" id="890420"/>
    <lineage>
        <taxon>Archaea</taxon>
        <taxon>Methanobacteriati</taxon>
        <taxon>Methanobacteriota</taxon>
        <taxon>Stenosarchaea group</taxon>
        <taxon>Halobacteria</taxon>
        <taxon>Halobacteriales</taxon>
        <taxon>Haloarculaceae</taxon>
        <taxon>Halovenus</taxon>
    </lineage>
</organism>
<feature type="transmembrane region" description="Helical" evidence="1">
    <location>
        <begin position="222"/>
        <end position="240"/>
    </location>
</feature>
<protein>
    <recommendedName>
        <fullName evidence="2">DUF7973 domain-containing protein</fullName>
    </recommendedName>
</protein>
<proteinExistence type="predicted"/>
<gene>
    <name evidence="3" type="ORF">SAMN05216226_104170</name>
</gene>
<reference evidence="3 4" key="1">
    <citation type="submission" date="2016-10" db="EMBL/GenBank/DDBJ databases">
        <authorList>
            <person name="de Groot N.N."/>
        </authorList>
    </citation>
    <scope>NUCLEOTIDE SEQUENCE [LARGE SCALE GENOMIC DNA]</scope>
    <source>
        <strain evidence="3 4">IBRC-M10015</strain>
    </source>
</reference>
<keyword evidence="4" id="KW-1185">Reference proteome</keyword>
<evidence type="ECO:0000256" key="1">
    <source>
        <dbReference type="SAM" id="Phobius"/>
    </source>
</evidence>
<feature type="transmembrane region" description="Helical" evidence="1">
    <location>
        <begin position="151"/>
        <end position="172"/>
    </location>
</feature>
<evidence type="ECO:0000259" key="2">
    <source>
        <dbReference type="Pfam" id="PF25928"/>
    </source>
</evidence>
<keyword evidence="1" id="KW-1133">Transmembrane helix</keyword>
<feature type="domain" description="DUF7973" evidence="2">
    <location>
        <begin position="4"/>
        <end position="349"/>
    </location>
</feature>
<feature type="transmembrane region" description="Helical" evidence="1">
    <location>
        <begin position="278"/>
        <end position="306"/>
    </location>
</feature>
<feature type="transmembrane region" description="Helical" evidence="1">
    <location>
        <begin position="326"/>
        <end position="345"/>
    </location>
</feature>
<name>A0A1G8UC60_9EURY</name>
<dbReference type="InterPro" id="IPR058279">
    <property type="entry name" value="DUF7973"/>
</dbReference>
<keyword evidence="1" id="KW-0812">Transmembrane</keyword>
<dbReference type="Pfam" id="PF25928">
    <property type="entry name" value="DUF7973"/>
    <property type="match status" value="1"/>
</dbReference>
<feature type="transmembrane region" description="Helical" evidence="1">
    <location>
        <begin position="246"/>
        <end position="266"/>
    </location>
</feature>
<dbReference type="OrthoDB" id="169477at2157"/>
<feature type="transmembrane region" description="Helical" evidence="1">
    <location>
        <begin position="12"/>
        <end position="39"/>
    </location>
</feature>
<evidence type="ECO:0000313" key="4">
    <source>
        <dbReference type="Proteomes" id="UP000198856"/>
    </source>
</evidence>
<dbReference type="EMBL" id="FNFC01000004">
    <property type="protein sequence ID" value="SDJ51347.1"/>
    <property type="molecule type" value="Genomic_DNA"/>
</dbReference>